<name>A0A6C0DBD6_9ZZZZ</name>
<dbReference type="AlphaFoldDB" id="A0A6C0DBD6"/>
<proteinExistence type="predicted"/>
<dbReference type="EMBL" id="MN739576">
    <property type="protein sequence ID" value="QHT13731.1"/>
    <property type="molecule type" value="Genomic_DNA"/>
</dbReference>
<accession>A0A6C0DBD6</accession>
<sequence>MYLLFYDDGDNLSGTTMMLALRDYAHADLIAPFLGIEWVLTNDDLHQYANAMDSWIKSQPPKDFPLHDMMQYESDMDLVEWLLLVRSCYIDYLTKNWGQFFPSWRRLQEHMPCLGAAALNTDLTNYVIEKAKIIREAATSGKYARWSSDQFSDSHPPAVATDSPSESDC</sequence>
<feature type="region of interest" description="Disordered" evidence="1">
    <location>
        <begin position="146"/>
        <end position="169"/>
    </location>
</feature>
<evidence type="ECO:0000256" key="1">
    <source>
        <dbReference type="SAM" id="MobiDB-lite"/>
    </source>
</evidence>
<protein>
    <submittedName>
        <fullName evidence="2">Uncharacterized protein</fullName>
    </submittedName>
</protein>
<reference evidence="2" key="1">
    <citation type="journal article" date="2020" name="Nature">
        <title>Giant virus diversity and host interactions through global metagenomics.</title>
        <authorList>
            <person name="Schulz F."/>
            <person name="Roux S."/>
            <person name="Paez-Espino D."/>
            <person name="Jungbluth S."/>
            <person name="Walsh D.A."/>
            <person name="Denef V.J."/>
            <person name="McMahon K.D."/>
            <person name="Konstantinidis K.T."/>
            <person name="Eloe-Fadrosh E.A."/>
            <person name="Kyrpides N.C."/>
            <person name="Woyke T."/>
        </authorList>
    </citation>
    <scope>NUCLEOTIDE SEQUENCE</scope>
    <source>
        <strain evidence="2">GVMAG-M-3300023174-132</strain>
    </source>
</reference>
<organism evidence="2">
    <name type="scientific">viral metagenome</name>
    <dbReference type="NCBI Taxonomy" id="1070528"/>
    <lineage>
        <taxon>unclassified sequences</taxon>
        <taxon>metagenomes</taxon>
        <taxon>organismal metagenomes</taxon>
    </lineage>
</organism>
<evidence type="ECO:0000313" key="2">
    <source>
        <dbReference type="EMBL" id="QHT13731.1"/>
    </source>
</evidence>